<protein>
    <submittedName>
        <fullName evidence="3">Uncharacterized protein</fullName>
    </submittedName>
</protein>
<evidence type="ECO:0000313" key="4">
    <source>
        <dbReference type="Proteomes" id="UP001168146"/>
    </source>
</evidence>
<feature type="region of interest" description="Disordered" evidence="1">
    <location>
        <begin position="231"/>
        <end position="288"/>
    </location>
</feature>
<dbReference type="EMBL" id="JASUXU010000004">
    <property type="protein sequence ID" value="KAK0326583.1"/>
    <property type="molecule type" value="Genomic_DNA"/>
</dbReference>
<sequence length="288" mass="30982">MDAIANFGALFTSSHAYHAGGTSPATPLHTGRLYKTVSVVLALTMLFSIGVLACSAVVAVSAQSANYVASASTLRVKLAFFWCTIPSILAIISIIEASRVRQRKRTPKQVLIVSSASICLCILCVALWADCNLPSTSTMSTKLCPAPIYSSVGGGASAVWATLAFIMPWLLIPVIVLYVSSKANARRETDTRSSHACYFACGIIALRRGRSKVRDSNVPLIRIQELEDLHVDEPSQDSSAADATSYAPGRQSPHLGRPPSYHDDNGSQSMHIARNTLARPPSYHTYQE</sequence>
<keyword evidence="2" id="KW-0472">Membrane</keyword>
<feature type="transmembrane region" description="Helical" evidence="2">
    <location>
        <begin position="37"/>
        <end position="59"/>
    </location>
</feature>
<organism evidence="3 4">
    <name type="scientific">Friedmanniomyces endolithicus</name>
    <dbReference type="NCBI Taxonomy" id="329885"/>
    <lineage>
        <taxon>Eukaryota</taxon>
        <taxon>Fungi</taxon>
        <taxon>Dikarya</taxon>
        <taxon>Ascomycota</taxon>
        <taxon>Pezizomycotina</taxon>
        <taxon>Dothideomycetes</taxon>
        <taxon>Dothideomycetidae</taxon>
        <taxon>Mycosphaerellales</taxon>
        <taxon>Teratosphaeriaceae</taxon>
        <taxon>Friedmanniomyces</taxon>
    </lineage>
</organism>
<feature type="transmembrane region" description="Helical" evidence="2">
    <location>
        <begin position="158"/>
        <end position="179"/>
    </location>
</feature>
<name>A0AAN6FY52_9PEZI</name>
<feature type="transmembrane region" description="Helical" evidence="2">
    <location>
        <begin position="79"/>
        <end position="98"/>
    </location>
</feature>
<gene>
    <name evidence="3" type="ORF">LTR82_002425</name>
</gene>
<keyword evidence="2" id="KW-1133">Transmembrane helix</keyword>
<evidence type="ECO:0000313" key="3">
    <source>
        <dbReference type="EMBL" id="KAK0326583.1"/>
    </source>
</evidence>
<comment type="caution">
    <text evidence="3">The sequence shown here is derived from an EMBL/GenBank/DDBJ whole genome shotgun (WGS) entry which is preliminary data.</text>
</comment>
<dbReference type="SUPFAM" id="SSF103473">
    <property type="entry name" value="MFS general substrate transporter"/>
    <property type="match status" value="1"/>
</dbReference>
<dbReference type="Proteomes" id="UP001168146">
    <property type="component" value="Unassembled WGS sequence"/>
</dbReference>
<evidence type="ECO:0000256" key="2">
    <source>
        <dbReference type="SAM" id="Phobius"/>
    </source>
</evidence>
<dbReference type="InterPro" id="IPR036259">
    <property type="entry name" value="MFS_trans_sf"/>
</dbReference>
<feature type="transmembrane region" description="Helical" evidence="2">
    <location>
        <begin position="110"/>
        <end position="129"/>
    </location>
</feature>
<accession>A0AAN6FY52</accession>
<evidence type="ECO:0000256" key="1">
    <source>
        <dbReference type="SAM" id="MobiDB-lite"/>
    </source>
</evidence>
<proteinExistence type="predicted"/>
<keyword evidence="2" id="KW-0812">Transmembrane</keyword>
<reference evidence="3" key="1">
    <citation type="submission" date="2021-12" db="EMBL/GenBank/DDBJ databases">
        <title>Black yeast isolated from Biological Soil Crust.</title>
        <authorList>
            <person name="Kurbessoian T."/>
        </authorList>
    </citation>
    <scope>NUCLEOTIDE SEQUENCE</scope>
    <source>
        <strain evidence="3">CCFEE 5208</strain>
    </source>
</reference>
<dbReference type="AlphaFoldDB" id="A0AAN6FY52"/>